<name>A0AAD7CPP5_MYCRO</name>
<sequence>MEEVPDEEASSAHAADAPTSQAAAQMHDNHFQCRHSHSPTSSTPDDTETWNFDFGNELPDLDCDDLERDRDTDLANEVIEAPEIADEDGLATFAQFLSDAQEEARSAERQREKGSKRPKHYTQNSGKSKYRHRKRAEDLASKGYKSVFEFMEVMKKRRVDTAAQAVETAGVNDSMDEPSGSSADESEGSENEVGSPKVDAQPSLPDCMDPVNIAHVRLRELLEGLEDPSPESGADRALNQLNYTHFPSLRRALASLTIKSKDKKLDVFFRARITAMVGALNLYLDSELSYTWHEASMIVSKSQGHGSYRARSIRSWIHAFLTSKKLPLHRYGQYHSSILHDEDFASAIKLFLQSLAAKDGHFTAQHLVNYVASPEIQEKLEEASVHKLPFRSGQRVGG</sequence>
<dbReference type="EMBL" id="JARKIE010000295">
    <property type="protein sequence ID" value="KAJ7657031.1"/>
    <property type="molecule type" value="Genomic_DNA"/>
</dbReference>
<evidence type="ECO:0000313" key="2">
    <source>
        <dbReference type="EMBL" id="KAJ7657031.1"/>
    </source>
</evidence>
<accession>A0AAD7CPP5</accession>
<feature type="region of interest" description="Disordered" evidence="1">
    <location>
        <begin position="1"/>
        <end position="56"/>
    </location>
</feature>
<proteinExistence type="predicted"/>
<feature type="region of interest" description="Disordered" evidence="1">
    <location>
        <begin position="167"/>
        <end position="205"/>
    </location>
</feature>
<reference evidence="2" key="1">
    <citation type="submission" date="2023-03" db="EMBL/GenBank/DDBJ databases">
        <title>Massive genome expansion in bonnet fungi (Mycena s.s.) driven by repeated elements and novel gene families across ecological guilds.</title>
        <authorList>
            <consortium name="Lawrence Berkeley National Laboratory"/>
            <person name="Harder C.B."/>
            <person name="Miyauchi S."/>
            <person name="Viragh M."/>
            <person name="Kuo A."/>
            <person name="Thoen E."/>
            <person name="Andreopoulos B."/>
            <person name="Lu D."/>
            <person name="Skrede I."/>
            <person name="Drula E."/>
            <person name="Henrissat B."/>
            <person name="Morin E."/>
            <person name="Kohler A."/>
            <person name="Barry K."/>
            <person name="LaButti K."/>
            <person name="Morin E."/>
            <person name="Salamov A."/>
            <person name="Lipzen A."/>
            <person name="Mereny Z."/>
            <person name="Hegedus B."/>
            <person name="Baldrian P."/>
            <person name="Stursova M."/>
            <person name="Weitz H."/>
            <person name="Taylor A."/>
            <person name="Grigoriev I.V."/>
            <person name="Nagy L.G."/>
            <person name="Martin F."/>
            <person name="Kauserud H."/>
        </authorList>
    </citation>
    <scope>NUCLEOTIDE SEQUENCE</scope>
    <source>
        <strain evidence="2">CBHHK067</strain>
    </source>
</reference>
<dbReference type="Proteomes" id="UP001221757">
    <property type="component" value="Unassembled WGS sequence"/>
</dbReference>
<dbReference type="AlphaFoldDB" id="A0AAD7CPP5"/>
<comment type="caution">
    <text evidence="2">The sequence shown here is derived from an EMBL/GenBank/DDBJ whole genome shotgun (WGS) entry which is preliminary data.</text>
</comment>
<organism evidence="2 3">
    <name type="scientific">Mycena rosella</name>
    <name type="common">Pink bonnet</name>
    <name type="synonym">Agaricus rosellus</name>
    <dbReference type="NCBI Taxonomy" id="1033263"/>
    <lineage>
        <taxon>Eukaryota</taxon>
        <taxon>Fungi</taxon>
        <taxon>Dikarya</taxon>
        <taxon>Basidiomycota</taxon>
        <taxon>Agaricomycotina</taxon>
        <taxon>Agaricomycetes</taxon>
        <taxon>Agaricomycetidae</taxon>
        <taxon>Agaricales</taxon>
        <taxon>Marasmiineae</taxon>
        <taxon>Mycenaceae</taxon>
        <taxon>Mycena</taxon>
    </lineage>
</organism>
<protein>
    <submittedName>
        <fullName evidence="2">Uncharacterized protein</fullName>
    </submittedName>
</protein>
<evidence type="ECO:0000256" key="1">
    <source>
        <dbReference type="SAM" id="MobiDB-lite"/>
    </source>
</evidence>
<keyword evidence="3" id="KW-1185">Reference proteome</keyword>
<gene>
    <name evidence="2" type="ORF">B0H17DRAFT_1213666</name>
</gene>
<feature type="compositionally biased region" description="Low complexity" evidence="1">
    <location>
        <begin position="11"/>
        <end position="24"/>
    </location>
</feature>
<feature type="compositionally biased region" description="Basic and acidic residues" evidence="1">
    <location>
        <begin position="102"/>
        <end position="115"/>
    </location>
</feature>
<evidence type="ECO:0000313" key="3">
    <source>
        <dbReference type="Proteomes" id="UP001221757"/>
    </source>
</evidence>
<feature type="region of interest" description="Disordered" evidence="1">
    <location>
        <begin position="97"/>
        <end position="136"/>
    </location>
</feature>